<name>A0A1H7TSG5_9NOCA</name>
<dbReference type="SUPFAM" id="SSF55729">
    <property type="entry name" value="Acyl-CoA N-acyltransferases (Nat)"/>
    <property type="match status" value="1"/>
</dbReference>
<organism evidence="2 3">
    <name type="scientific">Rhodococcus maanshanensis</name>
    <dbReference type="NCBI Taxonomy" id="183556"/>
    <lineage>
        <taxon>Bacteria</taxon>
        <taxon>Bacillati</taxon>
        <taxon>Actinomycetota</taxon>
        <taxon>Actinomycetes</taxon>
        <taxon>Mycobacteriales</taxon>
        <taxon>Nocardiaceae</taxon>
        <taxon>Rhodococcus</taxon>
    </lineage>
</organism>
<dbReference type="PROSITE" id="PS51186">
    <property type="entry name" value="GNAT"/>
    <property type="match status" value="1"/>
</dbReference>
<gene>
    <name evidence="2" type="ORF">SAMN05444583_11681</name>
</gene>
<accession>A0A1H7TSG5</accession>
<dbReference type="InterPro" id="IPR000182">
    <property type="entry name" value="GNAT_dom"/>
</dbReference>
<dbReference type="Pfam" id="PF12746">
    <property type="entry name" value="GNAT_acetyltran"/>
    <property type="match status" value="1"/>
</dbReference>
<dbReference type="Proteomes" id="UP000198677">
    <property type="component" value="Unassembled WGS sequence"/>
</dbReference>
<reference evidence="3" key="1">
    <citation type="submission" date="2016-10" db="EMBL/GenBank/DDBJ databases">
        <authorList>
            <person name="Varghese N."/>
            <person name="Submissions S."/>
        </authorList>
    </citation>
    <scope>NUCLEOTIDE SEQUENCE [LARGE SCALE GENOMIC DNA]</scope>
    <source>
        <strain evidence="3">DSM 44675</strain>
    </source>
</reference>
<dbReference type="InterPro" id="IPR027365">
    <property type="entry name" value="GNAT_acetyltra_YdfB-like"/>
</dbReference>
<evidence type="ECO:0000313" key="3">
    <source>
        <dbReference type="Proteomes" id="UP000198677"/>
    </source>
</evidence>
<evidence type="ECO:0000259" key="1">
    <source>
        <dbReference type="PROSITE" id="PS51186"/>
    </source>
</evidence>
<sequence>MARVDAHQIDIIALAWARELGLPDRGLARPGIRHIRVDQTSDRVRFLRLAGASALVGPDWAIERAEHHTDDELTDGATMLTITKDHGGSCSGPRLLSFAADVGTEIGREDPLISHDLEHVLALQSACPPDDVAEADLTGKRNWFTLVDDAGTPLSSSGYVEWQGILAHMGALTSPDHRRRGHGAVVARLTTNDAIDAGLIPQWRSHPGNTASRRLAASLGYEELGVHTAATLPRSTV</sequence>
<proteinExistence type="predicted"/>
<protein>
    <submittedName>
        <fullName evidence="2">GNAT acetyltransferase</fullName>
    </submittedName>
</protein>
<dbReference type="Gene3D" id="3.40.630.30">
    <property type="match status" value="1"/>
</dbReference>
<keyword evidence="2" id="KW-0808">Transferase</keyword>
<keyword evidence="3" id="KW-1185">Reference proteome</keyword>
<evidence type="ECO:0000313" key="2">
    <source>
        <dbReference type="EMBL" id="SEL87593.1"/>
    </source>
</evidence>
<feature type="domain" description="N-acetyltransferase" evidence="1">
    <location>
        <begin position="104"/>
        <end position="237"/>
    </location>
</feature>
<dbReference type="EMBL" id="FOAW01000016">
    <property type="protein sequence ID" value="SEL87593.1"/>
    <property type="molecule type" value="Genomic_DNA"/>
</dbReference>
<dbReference type="GO" id="GO:0016747">
    <property type="term" value="F:acyltransferase activity, transferring groups other than amino-acyl groups"/>
    <property type="evidence" value="ECO:0007669"/>
    <property type="project" value="InterPro"/>
</dbReference>
<dbReference type="AlphaFoldDB" id="A0A1H7TSG5"/>
<dbReference type="InterPro" id="IPR016181">
    <property type="entry name" value="Acyl_CoA_acyltransferase"/>
</dbReference>